<comment type="subcellular location">
    <subcellularLocation>
        <location evidence="1">Membrane</location>
        <topology evidence="1">Single-pass membrane protein</topology>
    </subcellularLocation>
</comment>
<dbReference type="AlphaFoldDB" id="T1G358"/>
<evidence type="ECO:0000256" key="1">
    <source>
        <dbReference type="ARBA" id="ARBA00004167"/>
    </source>
</evidence>
<evidence type="ECO:0000313" key="11">
    <source>
        <dbReference type="EnsemblMetazoa" id="HelroP77969"/>
    </source>
</evidence>
<evidence type="ECO:0000256" key="9">
    <source>
        <dbReference type="PROSITE-ProRule" id="PRU00124"/>
    </source>
</evidence>
<dbReference type="EMBL" id="KB096365">
    <property type="protein sequence ID" value="ESO05275.1"/>
    <property type="molecule type" value="Genomic_DNA"/>
</dbReference>
<dbReference type="STRING" id="6412.T1G358"/>
<dbReference type="PROSITE" id="PS01209">
    <property type="entry name" value="LDLRA_1"/>
    <property type="match status" value="1"/>
</dbReference>
<keyword evidence="8" id="KW-0325">Glycoprotein</keyword>
<evidence type="ECO:0000256" key="5">
    <source>
        <dbReference type="ARBA" id="ARBA00023136"/>
    </source>
</evidence>
<dbReference type="OrthoDB" id="10062665at2759"/>
<keyword evidence="6 9" id="KW-1015">Disulfide bond</keyword>
<dbReference type="PANTHER" id="PTHR22722">
    <property type="entry name" value="LOW-DENSITY LIPOPROTEIN RECEPTOR-RELATED PROTEIN 2-RELATED"/>
    <property type="match status" value="1"/>
</dbReference>
<keyword evidence="2" id="KW-0812">Transmembrane</keyword>
<evidence type="ECO:0000256" key="2">
    <source>
        <dbReference type="ARBA" id="ARBA00022692"/>
    </source>
</evidence>
<reference evidence="11" key="3">
    <citation type="submission" date="2015-06" db="UniProtKB">
        <authorList>
            <consortium name="EnsemblMetazoa"/>
        </authorList>
    </citation>
    <scope>IDENTIFICATION</scope>
</reference>
<feature type="disulfide bond" evidence="9">
    <location>
        <begin position="55"/>
        <end position="70"/>
    </location>
</feature>
<feature type="disulfide bond" evidence="9">
    <location>
        <begin position="14"/>
        <end position="29"/>
    </location>
</feature>
<feature type="disulfide bond" evidence="9">
    <location>
        <begin position="2"/>
        <end position="20"/>
    </location>
</feature>
<evidence type="ECO:0000313" key="10">
    <source>
        <dbReference type="EMBL" id="ESO05275.1"/>
    </source>
</evidence>
<dbReference type="Proteomes" id="UP000015101">
    <property type="component" value="Unassembled WGS sequence"/>
</dbReference>
<organism evidence="11 12">
    <name type="scientific">Helobdella robusta</name>
    <name type="common">Californian leech</name>
    <dbReference type="NCBI Taxonomy" id="6412"/>
    <lineage>
        <taxon>Eukaryota</taxon>
        <taxon>Metazoa</taxon>
        <taxon>Spiralia</taxon>
        <taxon>Lophotrochozoa</taxon>
        <taxon>Annelida</taxon>
        <taxon>Clitellata</taxon>
        <taxon>Hirudinea</taxon>
        <taxon>Rhynchobdellida</taxon>
        <taxon>Glossiphoniidae</taxon>
        <taxon>Helobdella</taxon>
    </lineage>
</organism>
<reference evidence="12" key="1">
    <citation type="submission" date="2012-12" db="EMBL/GenBank/DDBJ databases">
        <authorList>
            <person name="Hellsten U."/>
            <person name="Grimwood J."/>
            <person name="Chapman J.A."/>
            <person name="Shapiro H."/>
            <person name="Aerts A."/>
            <person name="Otillar R.P."/>
            <person name="Terry A.Y."/>
            <person name="Boore J.L."/>
            <person name="Simakov O."/>
            <person name="Marletaz F."/>
            <person name="Cho S.-J."/>
            <person name="Edsinger-Gonzales E."/>
            <person name="Havlak P."/>
            <person name="Kuo D.-H."/>
            <person name="Larsson T."/>
            <person name="Lv J."/>
            <person name="Arendt D."/>
            <person name="Savage R."/>
            <person name="Osoegawa K."/>
            <person name="de Jong P."/>
            <person name="Lindberg D.R."/>
            <person name="Seaver E.C."/>
            <person name="Weisblat D.A."/>
            <person name="Putnam N.H."/>
            <person name="Grigoriev I.V."/>
            <person name="Rokhsar D.S."/>
        </authorList>
    </citation>
    <scope>NUCLEOTIDE SEQUENCE</scope>
</reference>
<dbReference type="InterPro" id="IPR002172">
    <property type="entry name" value="LDrepeatLR_classA_rpt"/>
</dbReference>
<dbReference type="PROSITE" id="PS50068">
    <property type="entry name" value="LDLRA_2"/>
    <property type="match status" value="2"/>
</dbReference>
<evidence type="ECO:0000256" key="8">
    <source>
        <dbReference type="ARBA" id="ARBA00023180"/>
    </source>
</evidence>
<dbReference type="CTD" id="20215506"/>
<evidence type="ECO:0000313" key="12">
    <source>
        <dbReference type="Proteomes" id="UP000015101"/>
    </source>
</evidence>
<gene>
    <name evidence="11" type="primary">20215506</name>
    <name evidence="10" type="ORF">HELRODRAFT_77969</name>
</gene>
<dbReference type="CDD" id="cd00112">
    <property type="entry name" value="LDLa"/>
    <property type="match status" value="2"/>
</dbReference>
<dbReference type="PRINTS" id="PR00261">
    <property type="entry name" value="LDLRECEPTOR"/>
</dbReference>
<proteinExistence type="predicted"/>
<keyword evidence="3" id="KW-0677">Repeat</keyword>
<dbReference type="HOGENOM" id="CLU_085098_3_0_1"/>
<dbReference type="EnsemblMetazoa" id="HelroT77969">
    <property type="protein sequence ID" value="HelroP77969"/>
    <property type="gene ID" value="HelroG77969"/>
</dbReference>
<dbReference type="Gene3D" id="4.10.1220.10">
    <property type="entry name" value="EGF-type module"/>
    <property type="match status" value="1"/>
</dbReference>
<dbReference type="SMART" id="SM00192">
    <property type="entry name" value="LDLa"/>
    <property type="match status" value="2"/>
</dbReference>
<dbReference type="Gene3D" id="4.10.400.10">
    <property type="entry name" value="Low-density Lipoprotein Receptor"/>
    <property type="match status" value="1"/>
</dbReference>
<dbReference type="SUPFAM" id="SSF57424">
    <property type="entry name" value="LDL receptor-like module"/>
    <property type="match status" value="2"/>
</dbReference>
<protein>
    <submittedName>
        <fullName evidence="10 11">Uncharacterized protein</fullName>
    </submittedName>
</protein>
<evidence type="ECO:0000256" key="4">
    <source>
        <dbReference type="ARBA" id="ARBA00022989"/>
    </source>
</evidence>
<dbReference type="Pfam" id="PF00057">
    <property type="entry name" value="Ldl_recept_a"/>
    <property type="match status" value="2"/>
</dbReference>
<dbReference type="RefSeq" id="XP_009016590.1">
    <property type="nucleotide sequence ID" value="XM_009018342.1"/>
</dbReference>
<dbReference type="InterPro" id="IPR051221">
    <property type="entry name" value="LDLR-related"/>
</dbReference>
<dbReference type="InParanoid" id="T1G358"/>
<dbReference type="GO" id="GO:0016020">
    <property type="term" value="C:membrane"/>
    <property type="evidence" value="ECO:0007669"/>
    <property type="project" value="UniProtKB-SubCell"/>
</dbReference>
<dbReference type="InterPro" id="IPR023415">
    <property type="entry name" value="LDLR_class-A_CS"/>
</dbReference>
<keyword evidence="7" id="KW-0675">Receptor</keyword>
<sequence length="84" mass="8999">QCADGSCIAGYLKCDGSSQCPDRSDEEDCTVAEQGGCVSLLCDEPAVCIPKNWVCDNITDCSDGLDEKHCGSYGGDDHFLFLIR</sequence>
<evidence type="ECO:0000256" key="7">
    <source>
        <dbReference type="ARBA" id="ARBA00023170"/>
    </source>
</evidence>
<dbReference type="GeneID" id="20215506"/>
<dbReference type="OMA" id="PAVCIPK"/>
<reference evidence="10 12" key="2">
    <citation type="journal article" date="2013" name="Nature">
        <title>Insights into bilaterian evolution from three spiralian genomes.</title>
        <authorList>
            <person name="Simakov O."/>
            <person name="Marletaz F."/>
            <person name="Cho S.J."/>
            <person name="Edsinger-Gonzales E."/>
            <person name="Havlak P."/>
            <person name="Hellsten U."/>
            <person name="Kuo D.H."/>
            <person name="Larsson T."/>
            <person name="Lv J."/>
            <person name="Arendt D."/>
            <person name="Savage R."/>
            <person name="Osoegawa K."/>
            <person name="de Jong P."/>
            <person name="Grimwood J."/>
            <person name="Chapman J.A."/>
            <person name="Shapiro H."/>
            <person name="Aerts A."/>
            <person name="Otillar R.P."/>
            <person name="Terry A.Y."/>
            <person name="Boore J.L."/>
            <person name="Grigoriev I.V."/>
            <person name="Lindberg D.R."/>
            <person name="Seaver E.C."/>
            <person name="Weisblat D.A."/>
            <person name="Putnam N.H."/>
            <person name="Rokhsar D.S."/>
        </authorList>
    </citation>
    <scope>NUCLEOTIDE SEQUENCE</scope>
</reference>
<comment type="caution">
    <text evidence="9">Lacks conserved residue(s) required for the propagation of feature annotation.</text>
</comment>
<keyword evidence="5" id="KW-0472">Membrane</keyword>
<dbReference type="EMBL" id="AMQM01003908">
    <property type="status" value="NOT_ANNOTATED_CDS"/>
    <property type="molecule type" value="Genomic_DNA"/>
</dbReference>
<keyword evidence="4" id="KW-1133">Transmembrane helix</keyword>
<name>T1G358_HELRO</name>
<dbReference type="KEGG" id="hro:HELRODRAFT_77969"/>
<evidence type="ECO:0000256" key="6">
    <source>
        <dbReference type="ARBA" id="ARBA00023157"/>
    </source>
</evidence>
<evidence type="ECO:0000256" key="3">
    <source>
        <dbReference type="ARBA" id="ARBA00022737"/>
    </source>
</evidence>
<accession>T1G358</accession>
<dbReference type="InterPro" id="IPR036055">
    <property type="entry name" value="LDL_receptor-like_sf"/>
</dbReference>
<keyword evidence="12" id="KW-1185">Reference proteome</keyword>